<name>A0AAE0WJ76_9PEZI</name>
<gene>
    <name evidence="3" type="ORF">LTR78_007654</name>
</gene>
<dbReference type="SUPFAM" id="SSF54506">
    <property type="entry name" value="Diaminopimelate epimerase-like"/>
    <property type="match status" value="2"/>
</dbReference>
<keyword evidence="2" id="KW-0413">Isomerase</keyword>
<protein>
    <recommendedName>
        <fullName evidence="5">PrpF protein</fullName>
    </recommendedName>
</protein>
<dbReference type="PANTHER" id="PTHR43709">
    <property type="entry name" value="ACONITATE ISOMERASE-RELATED"/>
    <property type="match status" value="1"/>
</dbReference>
<dbReference type="Pfam" id="PF04303">
    <property type="entry name" value="PrpF"/>
    <property type="match status" value="1"/>
</dbReference>
<evidence type="ECO:0000313" key="4">
    <source>
        <dbReference type="Proteomes" id="UP001274830"/>
    </source>
</evidence>
<comment type="caution">
    <text evidence="3">The sequence shown here is derived from an EMBL/GenBank/DDBJ whole genome shotgun (WGS) entry which is preliminary data.</text>
</comment>
<dbReference type="GO" id="GO:0016853">
    <property type="term" value="F:isomerase activity"/>
    <property type="evidence" value="ECO:0007669"/>
    <property type="project" value="UniProtKB-KW"/>
</dbReference>
<accession>A0AAE0WJ76</accession>
<evidence type="ECO:0000256" key="1">
    <source>
        <dbReference type="ARBA" id="ARBA00007673"/>
    </source>
</evidence>
<dbReference type="InterPro" id="IPR007400">
    <property type="entry name" value="PrpF-like"/>
</dbReference>
<evidence type="ECO:0000256" key="2">
    <source>
        <dbReference type="ARBA" id="ARBA00023235"/>
    </source>
</evidence>
<evidence type="ECO:0000313" key="3">
    <source>
        <dbReference type="EMBL" id="KAK3672347.1"/>
    </source>
</evidence>
<keyword evidence="4" id="KW-1185">Reference proteome</keyword>
<dbReference type="PANTHER" id="PTHR43709:SF2">
    <property type="entry name" value="DUF453 DOMAIN PROTEIN (AFU_ORTHOLOGUE AFUA_6G00360)"/>
    <property type="match status" value="1"/>
</dbReference>
<dbReference type="EMBL" id="JAUTXT010000033">
    <property type="protein sequence ID" value="KAK3672347.1"/>
    <property type="molecule type" value="Genomic_DNA"/>
</dbReference>
<proteinExistence type="inferred from homology"/>
<sequence length="443" mass="47776">MVQIYNDYMASALRTVTTTIIPHIPVPYKPDHFPAITRMSRRPLAPPTRQRRKHMLPAVWMRAGTSKGLFIHRHDLPSKEDDWAPILISAMGSKDCDSMQLDGIGGATSTTSKVAVIAPSRRPGVDVDYTFAQVAVGASTVDMSGNCGNIASGVGPFAIDEGLVEVKPGQREVDVRIFNTNTGRSLVETLEVDEDGLFVEEGTYTIPGVQSPGSRIRMAFERPAGSKTGRLLPTGSASDILDLWVGQSNHRVRISAVDAANPFVFVDEATIPRALRSNQPGSPEYLNFIETVRRQGAVHMGLANNVEEAALVRGTPKIAVVSMPSLPHKTPSAMIPDVKVTAFSMGKVHASLQMTGAVPLAVAACTEGTIVHEIAERAAKLRYPPASCAVSCVDGGEMREVAIEHAKGTMPVVVETNRKRTVAKVTLSRTARRLFEGQVAYYN</sequence>
<comment type="similarity">
    <text evidence="1">Belongs to the PrpF family.</text>
</comment>
<dbReference type="Proteomes" id="UP001274830">
    <property type="component" value="Unassembled WGS sequence"/>
</dbReference>
<dbReference type="AlphaFoldDB" id="A0AAE0WJ76"/>
<reference evidence="3" key="1">
    <citation type="submission" date="2023-07" db="EMBL/GenBank/DDBJ databases">
        <title>Black Yeasts Isolated from many extreme environments.</title>
        <authorList>
            <person name="Coleine C."/>
            <person name="Stajich J.E."/>
            <person name="Selbmann L."/>
        </authorList>
    </citation>
    <scope>NUCLEOTIDE SEQUENCE</scope>
    <source>
        <strain evidence="3">CCFEE 5485</strain>
    </source>
</reference>
<organism evidence="3 4">
    <name type="scientific">Recurvomyces mirabilis</name>
    <dbReference type="NCBI Taxonomy" id="574656"/>
    <lineage>
        <taxon>Eukaryota</taxon>
        <taxon>Fungi</taxon>
        <taxon>Dikarya</taxon>
        <taxon>Ascomycota</taxon>
        <taxon>Pezizomycotina</taxon>
        <taxon>Dothideomycetes</taxon>
        <taxon>Dothideomycetidae</taxon>
        <taxon>Mycosphaerellales</taxon>
        <taxon>Teratosphaeriaceae</taxon>
        <taxon>Recurvomyces</taxon>
    </lineage>
</organism>
<dbReference type="Gene3D" id="3.10.310.10">
    <property type="entry name" value="Diaminopimelate Epimerase, Chain A, domain 1"/>
    <property type="match status" value="2"/>
</dbReference>
<evidence type="ECO:0008006" key="5">
    <source>
        <dbReference type="Google" id="ProtNLM"/>
    </source>
</evidence>